<evidence type="ECO:0000313" key="5">
    <source>
        <dbReference type="EMBL" id="MET3605792.1"/>
    </source>
</evidence>
<keyword evidence="1" id="KW-0805">Transcription regulation</keyword>
<evidence type="ECO:0000256" key="1">
    <source>
        <dbReference type="ARBA" id="ARBA00023015"/>
    </source>
</evidence>
<evidence type="ECO:0000313" key="7">
    <source>
        <dbReference type="Proteomes" id="UP000323522"/>
    </source>
</evidence>
<dbReference type="SUPFAM" id="SSF47413">
    <property type="entry name" value="lambda repressor-like DNA-binding domains"/>
    <property type="match status" value="1"/>
</dbReference>
<dbReference type="PROSITE" id="PS50943">
    <property type="entry name" value="HTH_CROC1"/>
    <property type="match status" value="1"/>
</dbReference>
<dbReference type="InterPro" id="IPR052359">
    <property type="entry name" value="HTH-type_reg/antitoxin"/>
</dbReference>
<keyword evidence="6" id="KW-0614">Plasmid</keyword>
<dbReference type="OrthoDB" id="9799384at2"/>
<dbReference type="PANTHER" id="PTHR36511:SF4">
    <property type="entry name" value="ANTITOXIN MQSA"/>
    <property type="match status" value="1"/>
</dbReference>
<proteinExistence type="predicted"/>
<dbReference type="Pfam" id="PF01381">
    <property type="entry name" value="HTH_3"/>
    <property type="match status" value="1"/>
</dbReference>
<dbReference type="InterPro" id="IPR001387">
    <property type="entry name" value="Cro/C1-type_HTH"/>
</dbReference>
<name>A0A5C1Q7D4_9BURK</name>
<dbReference type="RefSeq" id="WP_149505438.1">
    <property type="nucleotide sequence ID" value="NZ_CP035709.1"/>
</dbReference>
<protein>
    <submittedName>
        <fullName evidence="6">Helix-turn-helix domain-containing protein</fullName>
    </submittedName>
    <submittedName>
        <fullName evidence="5">Transcriptional regulator</fullName>
    </submittedName>
</protein>
<evidence type="ECO:0000256" key="2">
    <source>
        <dbReference type="ARBA" id="ARBA00023125"/>
    </source>
</evidence>
<geneLocation type="plasmid" evidence="7">
    <name>psna507_unt12</name>
</geneLocation>
<dbReference type="AlphaFoldDB" id="A0A5C1Q7D4"/>
<dbReference type="SMART" id="SM00530">
    <property type="entry name" value="HTH_XRE"/>
    <property type="match status" value="1"/>
</dbReference>
<geneLocation type="plasmid" evidence="6">
    <name>pSna507_unt12</name>
</geneLocation>
<dbReference type="InterPro" id="IPR010982">
    <property type="entry name" value="Lambda_DNA-bd_dom_sf"/>
</dbReference>
<sequence>MGKAFESIRQELKEAAAHAQGETAGVKVYEPTTVDVAAVRARLGLTQNQFAARFGFSVATLRHWERGDRRPQGAALVLLNLIEREPQAVMRALS</sequence>
<reference evidence="6 7" key="1">
    <citation type="submission" date="2019-02" db="EMBL/GenBank/DDBJ databases">
        <title>Complete Genome Sequence and Methylome Analysis of Sphaerotilus natans subsp. sulfidivorans D-507.</title>
        <authorList>
            <person name="Fomenkov A."/>
            <person name="Gridneva E."/>
            <person name="Smolyakov D."/>
            <person name="Dubinina G."/>
            <person name="Vincze T."/>
            <person name="Grabovich M."/>
            <person name="Roberts R.J."/>
        </authorList>
    </citation>
    <scope>NUCLEOTIDE SEQUENCE [LARGE SCALE GENOMIC DNA]</scope>
    <source>
        <strain evidence="6 7">D-507</strain>
        <plasmid evidence="6">pSna507_unt12</plasmid>
        <plasmid evidence="7">psna507_unt12</plasmid>
    </source>
</reference>
<dbReference type="KEGG" id="snn:EWH46_18225"/>
<dbReference type="Proteomes" id="UP001549111">
    <property type="component" value="Unassembled WGS sequence"/>
</dbReference>
<keyword evidence="8" id="KW-1185">Reference proteome</keyword>
<dbReference type="Gene3D" id="1.10.260.40">
    <property type="entry name" value="lambda repressor-like DNA-binding domains"/>
    <property type="match status" value="1"/>
</dbReference>
<dbReference type="GO" id="GO:0003677">
    <property type="term" value="F:DNA binding"/>
    <property type="evidence" value="ECO:0007669"/>
    <property type="project" value="UniProtKB-KW"/>
</dbReference>
<evidence type="ECO:0000313" key="8">
    <source>
        <dbReference type="Proteomes" id="UP001549111"/>
    </source>
</evidence>
<dbReference type="PANTHER" id="PTHR36511">
    <property type="entry name" value="MERR FAMILY BACTERIAL REGULATORY PROTEIN"/>
    <property type="match status" value="1"/>
</dbReference>
<evidence type="ECO:0000313" key="6">
    <source>
        <dbReference type="EMBL" id="QEN02816.1"/>
    </source>
</evidence>
<reference evidence="5 8" key="2">
    <citation type="submission" date="2024-06" db="EMBL/GenBank/DDBJ databases">
        <title>Genomic Encyclopedia of Type Strains, Phase IV (KMG-IV): sequencing the most valuable type-strain genomes for metagenomic binning, comparative biology and taxonomic classification.</title>
        <authorList>
            <person name="Goeker M."/>
        </authorList>
    </citation>
    <scope>NUCLEOTIDE SEQUENCE [LARGE SCALE GENOMIC DNA]</scope>
    <source>
        <strain evidence="5 8">D-501</strain>
    </source>
</reference>
<evidence type="ECO:0000259" key="4">
    <source>
        <dbReference type="PROSITE" id="PS50943"/>
    </source>
</evidence>
<organism evidence="6 7">
    <name type="scientific">Sphaerotilus sulfidivorans</name>
    <dbReference type="NCBI Taxonomy" id="639200"/>
    <lineage>
        <taxon>Bacteria</taxon>
        <taxon>Pseudomonadati</taxon>
        <taxon>Pseudomonadota</taxon>
        <taxon>Betaproteobacteria</taxon>
        <taxon>Burkholderiales</taxon>
        <taxon>Sphaerotilaceae</taxon>
        <taxon>Sphaerotilus</taxon>
    </lineage>
</organism>
<dbReference type="Proteomes" id="UP000323522">
    <property type="component" value="Plasmid pSna507_unt12"/>
</dbReference>
<dbReference type="EMBL" id="CP035709">
    <property type="protein sequence ID" value="QEN02816.1"/>
    <property type="molecule type" value="Genomic_DNA"/>
</dbReference>
<dbReference type="EMBL" id="JBEPLS010000023">
    <property type="protein sequence ID" value="MET3605792.1"/>
    <property type="molecule type" value="Genomic_DNA"/>
</dbReference>
<feature type="domain" description="HTH cro/C1-type" evidence="4">
    <location>
        <begin position="36"/>
        <end position="79"/>
    </location>
</feature>
<evidence type="ECO:0000256" key="3">
    <source>
        <dbReference type="ARBA" id="ARBA00023163"/>
    </source>
</evidence>
<gene>
    <name evidence="5" type="ORF">ABIC99_003626</name>
    <name evidence="6" type="ORF">EWH46_18225</name>
</gene>
<dbReference type="CDD" id="cd00093">
    <property type="entry name" value="HTH_XRE"/>
    <property type="match status" value="1"/>
</dbReference>
<keyword evidence="2" id="KW-0238">DNA-binding</keyword>
<accession>A0A5C1Q7D4</accession>
<keyword evidence="3" id="KW-0804">Transcription</keyword>